<accession>X1BW93</accession>
<name>X1BW93_9ZZZZ</name>
<protein>
    <submittedName>
        <fullName evidence="1">Uncharacterized protein</fullName>
    </submittedName>
</protein>
<dbReference type="EMBL" id="BART01014433">
    <property type="protein sequence ID" value="GAG88443.1"/>
    <property type="molecule type" value="Genomic_DNA"/>
</dbReference>
<sequence length="49" mass="5241">MAGFLPDEGESMFADQCIKNITTDRGTNSELMLFTNVGVGETITEAALT</sequence>
<proteinExistence type="predicted"/>
<organism evidence="1">
    <name type="scientific">marine sediment metagenome</name>
    <dbReference type="NCBI Taxonomy" id="412755"/>
    <lineage>
        <taxon>unclassified sequences</taxon>
        <taxon>metagenomes</taxon>
        <taxon>ecological metagenomes</taxon>
    </lineage>
</organism>
<reference evidence="1" key="1">
    <citation type="journal article" date="2014" name="Front. Microbiol.">
        <title>High frequency of phylogenetically diverse reductive dehalogenase-homologous genes in deep subseafloor sedimentary metagenomes.</title>
        <authorList>
            <person name="Kawai M."/>
            <person name="Futagami T."/>
            <person name="Toyoda A."/>
            <person name="Takaki Y."/>
            <person name="Nishi S."/>
            <person name="Hori S."/>
            <person name="Arai W."/>
            <person name="Tsubouchi T."/>
            <person name="Morono Y."/>
            <person name="Uchiyama I."/>
            <person name="Ito T."/>
            <person name="Fujiyama A."/>
            <person name="Inagaki F."/>
            <person name="Takami H."/>
        </authorList>
    </citation>
    <scope>NUCLEOTIDE SEQUENCE</scope>
    <source>
        <strain evidence="1">Expedition CK06-06</strain>
    </source>
</reference>
<evidence type="ECO:0000313" key="1">
    <source>
        <dbReference type="EMBL" id="GAG88443.1"/>
    </source>
</evidence>
<dbReference type="AlphaFoldDB" id="X1BW93"/>
<gene>
    <name evidence="1" type="ORF">S01H4_28803</name>
</gene>
<feature type="non-terminal residue" evidence="1">
    <location>
        <position position="49"/>
    </location>
</feature>
<comment type="caution">
    <text evidence="1">The sequence shown here is derived from an EMBL/GenBank/DDBJ whole genome shotgun (WGS) entry which is preliminary data.</text>
</comment>